<dbReference type="EMBL" id="BARS01026710">
    <property type="protein sequence ID" value="GAG03674.1"/>
    <property type="molecule type" value="Genomic_DNA"/>
</dbReference>
<feature type="non-terminal residue" evidence="1">
    <location>
        <position position="149"/>
    </location>
</feature>
<organism evidence="1">
    <name type="scientific">marine sediment metagenome</name>
    <dbReference type="NCBI Taxonomy" id="412755"/>
    <lineage>
        <taxon>unclassified sequences</taxon>
        <taxon>metagenomes</taxon>
        <taxon>ecological metagenomes</taxon>
    </lineage>
</organism>
<evidence type="ECO:0000313" key="1">
    <source>
        <dbReference type="EMBL" id="GAG03674.1"/>
    </source>
</evidence>
<gene>
    <name evidence="1" type="ORF">S01H1_42062</name>
</gene>
<accession>X0UD15</accession>
<sequence>MPIQTDKKAYVYFPDGALVGIKASGDGSYTDLGAINSAVNAVLNYDENQVSTANAGKTEKQISNMVIAGGLTLINLNPAGIEKLGGGALTLTTTTSSPSVTISDQTIDSGDWAENTPVNMSMLESAVAVKASASPTLTSVTGGSDGALT</sequence>
<comment type="caution">
    <text evidence="1">The sequence shown here is derived from an EMBL/GenBank/DDBJ whole genome shotgun (WGS) entry which is preliminary data.</text>
</comment>
<name>X0UD15_9ZZZZ</name>
<dbReference type="AlphaFoldDB" id="X0UD15"/>
<proteinExistence type="predicted"/>
<protein>
    <submittedName>
        <fullName evidence="1">Uncharacterized protein</fullName>
    </submittedName>
</protein>
<reference evidence="1" key="1">
    <citation type="journal article" date="2014" name="Front. Microbiol.">
        <title>High frequency of phylogenetically diverse reductive dehalogenase-homologous genes in deep subseafloor sedimentary metagenomes.</title>
        <authorList>
            <person name="Kawai M."/>
            <person name="Futagami T."/>
            <person name="Toyoda A."/>
            <person name="Takaki Y."/>
            <person name="Nishi S."/>
            <person name="Hori S."/>
            <person name="Arai W."/>
            <person name="Tsubouchi T."/>
            <person name="Morono Y."/>
            <person name="Uchiyama I."/>
            <person name="Ito T."/>
            <person name="Fujiyama A."/>
            <person name="Inagaki F."/>
            <person name="Takami H."/>
        </authorList>
    </citation>
    <scope>NUCLEOTIDE SEQUENCE</scope>
    <source>
        <strain evidence="1">Expedition CK06-06</strain>
    </source>
</reference>